<name>A0A8T2C8R2_9BRAS</name>
<keyword evidence="1" id="KW-0472">Membrane</keyword>
<dbReference type="EMBL" id="JAEFBK010000006">
    <property type="protein sequence ID" value="KAG7591801.1"/>
    <property type="molecule type" value="Genomic_DNA"/>
</dbReference>
<dbReference type="PANTHER" id="PTHR46225">
    <property type="entry name" value="C3H4 TYPE ZINC FINGER PROTEIN"/>
    <property type="match status" value="1"/>
</dbReference>
<keyword evidence="1" id="KW-0812">Transmembrane</keyword>
<keyword evidence="3" id="KW-1185">Reference proteome</keyword>
<evidence type="ECO:0000256" key="1">
    <source>
        <dbReference type="SAM" id="Phobius"/>
    </source>
</evidence>
<proteinExistence type="predicted"/>
<protein>
    <recommendedName>
        <fullName evidence="4">Transmembrane protein</fullName>
    </recommendedName>
</protein>
<gene>
    <name evidence="2" type="ORF">ISN45_Aa01g007870</name>
</gene>
<feature type="transmembrane region" description="Helical" evidence="1">
    <location>
        <begin position="59"/>
        <end position="82"/>
    </location>
</feature>
<sequence>MEVPLLTENDHIVDNVTTHGDSSSNDERILDILTMINDSSSSAAKPIPYEWSEYSIDAFFWNFVEFVVTLVKIVAAIVVLTLTKDEQLPQKISVMLIISYTCGCIATLPILGWRFLQYDRSVRSHRRVNEVMDNLKMMLGYFFVGWITVFLWHLLNNSSSLDYTTSLFWLCLAFFANSCILHVFRHFYCSVMCFLLPMLSRFTKVLDFVEDIDEKLNYIGIALFVCISIFLCICKS</sequence>
<organism evidence="2 3">
    <name type="scientific">Arabidopsis thaliana x Arabidopsis arenosa</name>
    <dbReference type="NCBI Taxonomy" id="1240361"/>
    <lineage>
        <taxon>Eukaryota</taxon>
        <taxon>Viridiplantae</taxon>
        <taxon>Streptophyta</taxon>
        <taxon>Embryophyta</taxon>
        <taxon>Tracheophyta</taxon>
        <taxon>Spermatophyta</taxon>
        <taxon>Magnoliopsida</taxon>
        <taxon>eudicotyledons</taxon>
        <taxon>Gunneridae</taxon>
        <taxon>Pentapetalae</taxon>
        <taxon>rosids</taxon>
        <taxon>malvids</taxon>
        <taxon>Brassicales</taxon>
        <taxon>Brassicaceae</taxon>
        <taxon>Camelineae</taxon>
        <taxon>Arabidopsis</taxon>
    </lineage>
</organism>
<feature type="transmembrane region" description="Helical" evidence="1">
    <location>
        <begin position="216"/>
        <end position="234"/>
    </location>
</feature>
<evidence type="ECO:0008006" key="4">
    <source>
        <dbReference type="Google" id="ProtNLM"/>
    </source>
</evidence>
<dbReference type="PANTHER" id="PTHR46225:SF13">
    <property type="entry name" value="E3 UBIQUITIN-PROTEIN LIGASE-RELATED"/>
    <property type="match status" value="1"/>
</dbReference>
<dbReference type="Proteomes" id="UP000694240">
    <property type="component" value="Chromosome 6"/>
</dbReference>
<keyword evidence="1" id="KW-1133">Transmembrane helix</keyword>
<feature type="transmembrane region" description="Helical" evidence="1">
    <location>
        <begin position="94"/>
        <end position="115"/>
    </location>
</feature>
<accession>A0A8T2C8R2</accession>
<reference evidence="2 3" key="1">
    <citation type="submission" date="2020-12" db="EMBL/GenBank/DDBJ databases">
        <title>Concerted genomic and epigenomic changes stabilize Arabidopsis allopolyploids.</title>
        <authorList>
            <person name="Chen Z."/>
        </authorList>
    </citation>
    <scope>NUCLEOTIDE SEQUENCE [LARGE SCALE GENOMIC DNA]</scope>
    <source>
        <strain evidence="2">Allo738</strain>
        <tissue evidence="2">Leaf</tissue>
    </source>
</reference>
<evidence type="ECO:0000313" key="2">
    <source>
        <dbReference type="EMBL" id="KAG7591801.1"/>
    </source>
</evidence>
<dbReference type="AlphaFoldDB" id="A0A8T2C8R2"/>
<evidence type="ECO:0000313" key="3">
    <source>
        <dbReference type="Proteomes" id="UP000694240"/>
    </source>
</evidence>
<feature type="transmembrane region" description="Helical" evidence="1">
    <location>
        <begin position="135"/>
        <end position="155"/>
    </location>
</feature>
<comment type="caution">
    <text evidence="2">The sequence shown here is derived from an EMBL/GenBank/DDBJ whole genome shotgun (WGS) entry which is preliminary data.</text>
</comment>
<feature type="transmembrane region" description="Helical" evidence="1">
    <location>
        <begin position="167"/>
        <end position="188"/>
    </location>
</feature>